<proteinExistence type="predicted"/>
<comment type="caution">
    <text evidence="1">The sequence shown here is derived from an EMBL/GenBank/DDBJ whole genome shotgun (WGS) entry which is preliminary data.</text>
</comment>
<accession>A0A926QLG5</accession>
<evidence type="ECO:0000313" key="1">
    <source>
        <dbReference type="EMBL" id="MBD0383876.1"/>
    </source>
</evidence>
<keyword evidence="2" id="KW-1185">Reference proteome</keyword>
<dbReference type="Proteomes" id="UP000650466">
    <property type="component" value="Unassembled WGS sequence"/>
</dbReference>
<organism evidence="1 2">
    <name type="scientific">Paenibacillus sedimenti</name>
    <dbReference type="NCBI Taxonomy" id="2770274"/>
    <lineage>
        <taxon>Bacteria</taxon>
        <taxon>Bacillati</taxon>
        <taxon>Bacillota</taxon>
        <taxon>Bacilli</taxon>
        <taxon>Bacillales</taxon>
        <taxon>Paenibacillaceae</taxon>
        <taxon>Paenibacillus</taxon>
    </lineage>
</organism>
<gene>
    <name evidence="1" type="ORF">ICC18_27760</name>
</gene>
<dbReference type="RefSeq" id="WP_188177648.1">
    <property type="nucleotide sequence ID" value="NZ_JACVVD010000013.1"/>
</dbReference>
<sequence>MQEDTMQLTGIATVTPKGVHFRNLYYSCPRAISERWFENAKISGGWDIKILYNPVDFNLIFLEGENDEELESCYLVEYCMYQNSKLEKYFRSIQELKSRRQHYRKSKEN</sequence>
<dbReference type="AlphaFoldDB" id="A0A926QLG5"/>
<dbReference type="EMBL" id="JACVVD010000013">
    <property type="protein sequence ID" value="MBD0383876.1"/>
    <property type="molecule type" value="Genomic_DNA"/>
</dbReference>
<protein>
    <recommendedName>
        <fullName evidence="3">Transposase-like Mu C-terminal domain-containing protein</fullName>
    </recommendedName>
</protein>
<evidence type="ECO:0008006" key="3">
    <source>
        <dbReference type="Google" id="ProtNLM"/>
    </source>
</evidence>
<reference evidence="1" key="1">
    <citation type="submission" date="2020-09" db="EMBL/GenBank/DDBJ databases">
        <title>Draft Genome Sequence of Paenibacillus sp. WST5.</title>
        <authorList>
            <person name="Bao Z."/>
        </authorList>
    </citation>
    <scope>NUCLEOTIDE SEQUENCE</scope>
    <source>
        <strain evidence="1">WST5</strain>
    </source>
</reference>
<evidence type="ECO:0000313" key="2">
    <source>
        <dbReference type="Proteomes" id="UP000650466"/>
    </source>
</evidence>
<name>A0A926QLG5_9BACL</name>